<feature type="compositionally biased region" description="Polar residues" evidence="12">
    <location>
        <begin position="114"/>
        <end position="128"/>
    </location>
</feature>
<comment type="subcellular location">
    <subcellularLocation>
        <location evidence="1">Endoplasmic reticulum membrane</location>
        <topology evidence="1">Single-pass membrane protein</topology>
    </subcellularLocation>
</comment>
<dbReference type="InterPro" id="IPR036322">
    <property type="entry name" value="WD40_repeat_dom_sf"/>
</dbReference>
<evidence type="ECO:0000256" key="4">
    <source>
        <dbReference type="ARBA" id="ARBA00022692"/>
    </source>
</evidence>
<dbReference type="SUPFAM" id="SSF50978">
    <property type="entry name" value="WD40 repeat-like"/>
    <property type="match status" value="1"/>
</dbReference>
<accession>A0A4Y7NKC7</accession>
<evidence type="ECO:0000256" key="8">
    <source>
        <dbReference type="ARBA" id="ARBA00022927"/>
    </source>
</evidence>
<dbReference type="AlphaFoldDB" id="A0A4Y7NKC7"/>
<feature type="repeat" description="WD" evidence="11">
    <location>
        <begin position="183"/>
        <end position="214"/>
    </location>
</feature>
<name>A0A4Y7NKC7_9CRUS</name>
<evidence type="ECO:0000256" key="2">
    <source>
        <dbReference type="ARBA" id="ARBA00022448"/>
    </source>
</evidence>
<evidence type="ECO:0000256" key="13">
    <source>
        <dbReference type="SAM" id="Phobius"/>
    </source>
</evidence>
<reference evidence="14" key="1">
    <citation type="submission" date="2018-08" db="EMBL/GenBank/DDBJ databases">
        <authorList>
            <person name="Cornetti L."/>
        </authorList>
    </citation>
    <scope>NUCLEOTIDE SEQUENCE</scope>
    <source>
        <strain evidence="14">BE-ASS</strain>
    </source>
</reference>
<dbReference type="PANTHER" id="PTHR23284:SF0">
    <property type="entry name" value="PROLACTIN REGULATORY ELEMENT-BINDING PROTEIN"/>
    <property type="match status" value="1"/>
</dbReference>
<evidence type="ECO:0000256" key="11">
    <source>
        <dbReference type="PROSITE-ProRule" id="PRU00221"/>
    </source>
</evidence>
<keyword evidence="9 13" id="KW-1133">Transmembrane helix</keyword>
<protein>
    <submittedName>
        <fullName evidence="14">EOG090X07XQ</fullName>
    </submittedName>
</protein>
<dbReference type="SMART" id="SM00320">
    <property type="entry name" value="WD40"/>
    <property type="match status" value="4"/>
</dbReference>
<keyword evidence="2" id="KW-0813">Transport</keyword>
<dbReference type="GO" id="GO:0015031">
    <property type="term" value="P:protein transport"/>
    <property type="evidence" value="ECO:0007669"/>
    <property type="project" value="UniProtKB-KW"/>
</dbReference>
<dbReference type="PANTHER" id="PTHR23284">
    <property type="entry name" value="PROLACTIN REGULATORY ELEMENT BINDING PROTEIN"/>
    <property type="match status" value="1"/>
</dbReference>
<keyword evidence="7" id="KW-0931">ER-Golgi transport</keyword>
<dbReference type="InterPro" id="IPR001680">
    <property type="entry name" value="WD40_rpt"/>
</dbReference>
<dbReference type="EMBL" id="LR024060">
    <property type="protein sequence ID" value="SVE93679.1"/>
    <property type="molecule type" value="mRNA"/>
</dbReference>
<keyword evidence="4 13" id="KW-0812">Transmembrane</keyword>
<evidence type="ECO:0000256" key="12">
    <source>
        <dbReference type="SAM" id="MobiDB-lite"/>
    </source>
</evidence>
<proteinExistence type="evidence at transcript level"/>
<evidence type="ECO:0000256" key="10">
    <source>
        <dbReference type="ARBA" id="ARBA00023136"/>
    </source>
</evidence>
<sequence>MSAKEELRGDPAAQVNFPLYAVEMLTERHFVVGGGGGEAKTGVRNGFTTFQLSFNGQHCVATEVGDHNTGRFAVMNCSCYEDVKAKKLYVVAGLDDTSQLYFMNKKFEMARSYSYSDQNENDNTPDNSMRNRKERQNSSLDSSQSPESLRKDLLSQRRLRMLAVPMNCVKTDQSPTESFQKVVRISSNGKLMATGGCDGYVRLWQFPSLKPLRDIRAHNKEVDDVDFSPDCQKIVSVSKDGCAFVWSKDGNRVSQLEWSTPQNAKYLFKRCRFGLGENGGRPRLFTIVNPVGNSKLPSFLQLWDTSSFLLIKSVAYNSSPLSALASSPCGKFVAVGSMSGGAVNIFTSFNLQLIKSVKEAHTNFITGLCFVPCHTEVGQNITGMSEAAVISISVDNQVRVHRVPHRRWLLPLWAAFLIIFIVVCATFFLCSFLGL</sequence>
<dbReference type="Pfam" id="PF00400">
    <property type="entry name" value="WD40"/>
    <property type="match status" value="2"/>
</dbReference>
<evidence type="ECO:0000256" key="3">
    <source>
        <dbReference type="ARBA" id="ARBA00022574"/>
    </source>
</evidence>
<dbReference type="PROSITE" id="PS50082">
    <property type="entry name" value="WD_REPEATS_2"/>
    <property type="match status" value="2"/>
</dbReference>
<dbReference type="InterPro" id="IPR045260">
    <property type="entry name" value="Sec12-like"/>
</dbReference>
<dbReference type="Gene3D" id="2.130.10.10">
    <property type="entry name" value="YVTN repeat-like/Quinoprotein amine dehydrogenase"/>
    <property type="match status" value="1"/>
</dbReference>
<feature type="repeat" description="WD" evidence="11">
    <location>
        <begin position="215"/>
        <end position="247"/>
    </location>
</feature>
<evidence type="ECO:0000256" key="9">
    <source>
        <dbReference type="ARBA" id="ARBA00022989"/>
    </source>
</evidence>
<gene>
    <name evidence="14" type="primary">EOG090X07XQ</name>
</gene>
<dbReference type="InterPro" id="IPR015943">
    <property type="entry name" value="WD40/YVTN_repeat-like_dom_sf"/>
</dbReference>
<evidence type="ECO:0000313" key="14">
    <source>
        <dbReference type="EMBL" id="SVE93679.1"/>
    </source>
</evidence>
<evidence type="ECO:0000256" key="7">
    <source>
        <dbReference type="ARBA" id="ARBA00022892"/>
    </source>
</evidence>
<organism evidence="14">
    <name type="scientific">Scapholeberis mucronata</name>
    <dbReference type="NCBI Taxonomy" id="202097"/>
    <lineage>
        <taxon>Eukaryota</taxon>
        <taxon>Metazoa</taxon>
        <taxon>Ecdysozoa</taxon>
        <taxon>Arthropoda</taxon>
        <taxon>Crustacea</taxon>
        <taxon>Branchiopoda</taxon>
        <taxon>Diplostraca</taxon>
        <taxon>Cladocera</taxon>
        <taxon>Anomopoda</taxon>
        <taxon>Daphniidae</taxon>
        <taxon>Scapholeberis</taxon>
    </lineage>
</organism>
<dbReference type="GO" id="GO:0005789">
    <property type="term" value="C:endoplasmic reticulum membrane"/>
    <property type="evidence" value="ECO:0007669"/>
    <property type="project" value="UniProtKB-SubCell"/>
</dbReference>
<dbReference type="PROSITE" id="PS50294">
    <property type="entry name" value="WD_REPEATS_REGION"/>
    <property type="match status" value="1"/>
</dbReference>
<evidence type="ECO:0000256" key="5">
    <source>
        <dbReference type="ARBA" id="ARBA00022737"/>
    </source>
</evidence>
<keyword evidence="3 11" id="KW-0853">WD repeat</keyword>
<dbReference type="GO" id="GO:0003400">
    <property type="term" value="P:regulation of COPII vesicle coating"/>
    <property type="evidence" value="ECO:0007669"/>
    <property type="project" value="TreeGrafter"/>
</dbReference>
<keyword evidence="8" id="KW-0653">Protein transport</keyword>
<keyword evidence="10 13" id="KW-0472">Membrane</keyword>
<feature type="transmembrane region" description="Helical" evidence="13">
    <location>
        <begin position="408"/>
        <end position="434"/>
    </location>
</feature>
<keyword evidence="5" id="KW-0677">Repeat</keyword>
<evidence type="ECO:0000256" key="6">
    <source>
        <dbReference type="ARBA" id="ARBA00022824"/>
    </source>
</evidence>
<keyword evidence="6" id="KW-0256">Endoplasmic reticulum</keyword>
<feature type="region of interest" description="Disordered" evidence="12">
    <location>
        <begin position="114"/>
        <end position="149"/>
    </location>
</feature>
<evidence type="ECO:0000256" key="1">
    <source>
        <dbReference type="ARBA" id="ARBA00004389"/>
    </source>
</evidence>
<dbReference type="GO" id="GO:0006888">
    <property type="term" value="P:endoplasmic reticulum to Golgi vesicle-mediated transport"/>
    <property type="evidence" value="ECO:0007669"/>
    <property type="project" value="TreeGrafter"/>
</dbReference>
<feature type="compositionally biased region" description="Low complexity" evidence="12">
    <location>
        <begin position="138"/>
        <end position="147"/>
    </location>
</feature>
<dbReference type="GO" id="GO:0005085">
    <property type="term" value="F:guanyl-nucleotide exchange factor activity"/>
    <property type="evidence" value="ECO:0007669"/>
    <property type="project" value="InterPro"/>
</dbReference>